<protein>
    <submittedName>
        <fullName evidence="2">Uncharacterized protein</fullName>
    </submittedName>
</protein>
<keyword evidence="3" id="KW-1185">Reference proteome</keyword>
<accession>A0ABY6TR91</accession>
<evidence type="ECO:0000256" key="1">
    <source>
        <dbReference type="SAM" id="MobiDB-lite"/>
    </source>
</evidence>
<evidence type="ECO:0000313" key="2">
    <source>
        <dbReference type="EMBL" id="VUC20876.1"/>
    </source>
</evidence>
<proteinExistence type="predicted"/>
<dbReference type="EMBL" id="CABFNS010000294">
    <property type="protein sequence ID" value="VUC20876.1"/>
    <property type="molecule type" value="Genomic_DNA"/>
</dbReference>
<dbReference type="Proteomes" id="UP000766486">
    <property type="component" value="Unassembled WGS sequence"/>
</dbReference>
<reference evidence="2 3" key="1">
    <citation type="submission" date="2019-06" db="EMBL/GenBank/DDBJ databases">
        <authorList>
            <person name="Broberg M."/>
        </authorList>
    </citation>
    <scope>NUCLEOTIDE SEQUENCE [LARGE SCALE GENOMIC DNA]</scope>
</reference>
<feature type="region of interest" description="Disordered" evidence="1">
    <location>
        <begin position="125"/>
        <end position="158"/>
    </location>
</feature>
<gene>
    <name evidence="2" type="ORF">CLO192961_LOCUS35048</name>
</gene>
<evidence type="ECO:0000313" key="3">
    <source>
        <dbReference type="Proteomes" id="UP000766486"/>
    </source>
</evidence>
<sequence>MGSKASGSALSSRAAAASRSSTTRLKVTAASTTAPSTSLAAVSALLISASGFEATAAATASPPASLTTISALFISTASFETAFLELIVEITLPELLKVPWVDGQSKTRSLHECKLVAGIAYSQSESLAGETAPDESDNSEMLNDHHFGLIEKKSRSNS</sequence>
<feature type="compositionally biased region" description="Basic and acidic residues" evidence="1">
    <location>
        <begin position="142"/>
        <end position="158"/>
    </location>
</feature>
<name>A0ABY6TR91_BIOOC</name>
<comment type="caution">
    <text evidence="2">The sequence shown here is derived from an EMBL/GenBank/DDBJ whole genome shotgun (WGS) entry which is preliminary data.</text>
</comment>
<organism evidence="2 3">
    <name type="scientific">Bionectria ochroleuca</name>
    <name type="common">Gliocladium roseum</name>
    <dbReference type="NCBI Taxonomy" id="29856"/>
    <lineage>
        <taxon>Eukaryota</taxon>
        <taxon>Fungi</taxon>
        <taxon>Dikarya</taxon>
        <taxon>Ascomycota</taxon>
        <taxon>Pezizomycotina</taxon>
        <taxon>Sordariomycetes</taxon>
        <taxon>Hypocreomycetidae</taxon>
        <taxon>Hypocreales</taxon>
        <taxon>Bionectriaceae</taxon>
        <taxon>Clonostachys</taxon>
    </lineage>
</organism>